<dbReference type="Proteomes" id="UP001141806">
    <property type="component" value="Unassembled WGS sequence"/>
</dbReference>
<feature type="compositionally biased region" description="Basic and acidic residues" evidence="2">
    <location>
        <begin position="147"/>
        <end position="162"/>
    </location>
</feature>
<dbReference type="InterPro" id="IPR056708">
    <property type="entry name" value="DUF7806"/>
</dbReference>
<evidence type="ECO:0000256" key="1">
    <source>
        <dbReference type="SAM" id="Coils"/>
    </source>
</evidence>
<dbReference type="AlphaFoldDB" id="A0A9Q0KX69"/>
<keyword evidence="5" id="KW-1185">Reference proteome</keyword>
<feature type="region of interest" description="Disordered" evidence="2">
    <location>
        <begin position="128"/>
        <end position="162"/>
    </location>
</feature>
<protein>
    <recommendedName>
        <fullName evidence="3">DUF7806 domain-containing protein</fullName>
    </recommendedName>
</protein>
<organism evidence="4 5">
    <name type="scientific">Protea cynaroides</name>
    <dbReference type="NCBI Taxonomy" id="273540"/>
    <lineage>
        <taxon>Eukaryota</taxon>
        <taxon>Viridiplantae</taxon>
        <taxon>Streptophyta</taxon>
        <taxon>Embryophyta</taxon>
        <taxon>Tracheophyta</taxon>
        <taxon>Spermatophyta</taxon>
        <taxon>Magnoliopsida</taxon>
        <taxon>Proteales</taxon>
        <taxon>Proteaceae</taxon>
        <taxon>Protea</taxon>
    </lineage>
</organism>
<gene>
    <name evidence="4" type="ORF">NE237_009233</name>
</gene>
<dbReference type="GO" id="GO:0003006">
    <property type="term" value="P:developmental process involved in reproduction"/>
    <property type="evidence" value="ECO:0007669"/>
    <property type="project" value="TreeGrafter"/>
</dbReference>
<dbReference type="Pfam" id="PF25091">
    <property type="entry name" value="DUF7806"/>
    <property type="match status" value="1"/>
</dbReference>
<dbReference type="EMBL" id="JAMYWD010000002">
    <property type="protein sequence ID" value="KAJ4978453.1"/>
    <property type="molecule type" value="Genomic_DNA"/>
</dbReference>
<dbReference type="PANTHER" id="PTHR35489:SF2">
    <property type="entry name" value="TITAN9"/>
    <property type="match status" value="1"/>
</dbReference>
<dbReference type="PANTHER" id="PTHR35489">
    <property type="entry name" value="TITAN9"/>
    <property type="match status" value="1"/>
</dbReference>
<dbReference type="OrthoDB" id="759501at2759"/>
<proteinExistence type="predicted"/>
<keyword evidence="1" id="KW-0175">Coiled coil</keyword>
<name>A0A9Q0KX69_9MAGN</name>
<sequence>MEALYAKLYDKYTKLKTKRESEMEQLNHDIEEKLANHIAAADELIEHLRNENDRQRAQIYDLKKEMASIRSFKAEQIDEYQKLLLEENQKSKKLSEEVERIRNLQREGLCCSTKDACKEIKQLKSPSKDNLVSSRDLPSPSATETLPQHDRTVEAPTEDARDVSYSSVQVPYEVPECCRRNSSNLGGEQVEPAANCLFQVLVECLVGMKFSAVNQKEGLFVSVLHQSSGYSFSLTWVSKSAGEEAELLYHVLSLGTLERVAPDWMREVMMFSMNMCPIFFERIAKVLRLHY</sequence>
<feature type="domain" description="DUF7806" evidence="3">
    <location>
        <begin position="194"/>
        <end position="287"/>
    </location>
</feature>
<evidence type="ECO:0000256" key="2">
    <source>
        <dbReference type="SAM" id="MobiDB-lite"/>
    </source>
</evidence>
<feature type="coiled-coil region" evidence="1">
    <location>
        <begin position="16"/>
        <end position="107"/>
    </location>
</feature>
<comment type="caution">
    <text evidence="4">The sequence shown here is derived from an EMBL/GenBank/DDBJ whole genome shotgun (WGS) entry which is preliminary data.</text>
</comment>
<evidence type="ECO:0000313" key="5">
    <source>
        <dbReference type="Proteomes" id="UP001141806"/>
    </source>
</evidence>
<evidence type="ECO:0000259" key="3">
    <source>
        <dbReference type="Pfam" id="PF25091"/>
    </source>
</evidence>
<accession>A0A9Q0KX69</accession>
<evidence type="ECO:0000313" key="4">
    <source>
        <dbReference type="EMBL" id="KAJ4978453.1"/>
    </source>
</evidence>
<reference evidence="4" key="1">
    <citation type="journal article" date="2023" name="Plant J.">
        <title>The genome of the king protea, Protea cynaroides.</title>
        <authorList>
            <person name="Chang J."/>
            <person name="Duong T.A."/>
            <person name="Schoeman C."/>
            <person name="Ma X."/>
            <person name="Roodt D."/>
            <person name="Barker N."/>
            <person name="Li Z."/>
            <person name="Van de Peer Y."/>
            <person name="Mizrachi E."/>
        </authorList>
    </citation>
    <scope>NUCLEOTIDE SEQUENCE</scope>
    <source>
        <tissue evidence="4">Young leaves</tissue>
    </source>
</reference>